<dbReference type="OMA" id="RIREPNT"/>
<dbReference type="HOGENOM" id="CLU_044142_1_0_1"/>
<keyword evidence="4 8" id="KW-0689">Ribosomal protein</keyword>
<dbReference type="GO" id="GO:0005762">
    <property type="term" value="C:mitochondrial large ribosomal subunit"/>
    <property type="evidence" value="ECO:0007669"/>
    <property type="project" value="TreeGrafter"/>
</dbReference>
<keyword evidence="3" id="KW-0809">Transit peptide</keyword>
<dbReference type="GO" id="GO:0006412">
    <property type="term" value="P:translation"/>
    <property type="evidence" value="ECO:0007669"/>
    <property type="project" value="InterPro"/>
</dbReference>
<dbReference type="Gene3D" id="2.40.30.10">
    <property type="entry name" value="Translation factors"/>
    <property type="match status" value="1"/>
</dbReference>
<dbReference type="AlphaFoldDB" id="A0A0D3I6H0"/>
<feature type="region of interest" description="Disordered" evidence="9">
    <location>
        <begin position="244"/>
        <end position="282"/>
    </location>
</feature>
<reference evidence="10" key="2">
    <citation type="submission" date="2024-10" db="UniProtKB">
        <authorList>
            <consortium name="EnsemblProtists"/>
        </authorList>
    </citation>
    <scope>IDENTIFICATION</scope>
</reference>
<reference evidence="11" key="1">
    <citation type="journal article" date="2013" name="Nature">
        <title>Pan genome of the phytoplankton Emiliania underpins its global distribution.</title>
        <authorList>
            <person name="Read B.A."/>
            <person name="Kegel J."/>
            <person name="Klute M.J."/>
            <person name="Kuo A."/>
            <person name="Lefebvre S.C."/>
            <person name="Maumus F."/>
            <person name="Mayer C."/>
            <person name="Miller J."/>
            <person name="Monier A."/>
            <person name="Salamov A."/>
            <person name="Young J."/>
            <person name="Aguilar M."/>
            <person name="Claverie J.M."/>
            <person name="Frickenhaus S."/>
            <person name="Gonzalez K."/>
            <person name="Herman E.K."/>
            <person name="Lin Y.C."/>
            <person name="Napier J."/>
            <person name="Ogata H."/>
            <person name="Sarno A.F."/>
            <person name="Shmutz J."/>
            <person name="Schroeder D."/>
            <person name="de Vargas C."/>
            <person name="Verret F."/>
            <person name="von Dassow P."/>
            <person name="Valentin K."/>
            <person name="Van de Peer Y."/>
            <person name="Wheeler G."/>
            <person name="Dacks J.B."/>
            <person name="Delwiche C.F."/>
            <person name="Dyhrman S.T."/>
            <person name="Glockner G."/>
            <person name="John U."/>
            <person name="Richards T."/>
            <person name="Worden A.Z."/>
            <person name="Zhang X."/>
            <person name="Grigoriev I.V."/>
            <person name="Allen A.E."/>
            <person name="Bidle K."/>
            <person name="Borodovsky M."/>
            <person name="Bowler C."/>
            <person name="Brownlee C."/>
            <person name="Cock J.M."/>
            <person name="Elias M."/>
            <person name="Gladyshev V.N."/>
            <person name="Groth M."/>
            <person name="Guda C."/>
            <person name="Hadaegh A."/>
            <person name="Iglesias-Rodriguez M.D."/>
            <person name="Jenkins J."/>
            <person name="Jones B.M."/>
            <person name="Lawson T."/>
            <person name="Leese F."/>
            <person name="Lindquist E."/>
            <person name="Lobanov A."/>
            <person name="Lomsadze A."/>
            <person name="Malik S.B."/>
            <person name="Marsh M.E."/>
            <person name="Mackinder L."/>
            <person name="Mock T."/>
            <person name="Mueller-Roeber B."/>
            <person name="Pagarete A."/>
            <person name="Parker M."/>
            <person name="Probert I."/>
            <person name="Quesneville H."/>
            <person name="Raines C."/>
            <person name="Rensing S.A."/>
            <person name="Riano-Pachon D.M."/>
            <person name="Richier S."/>
            <person name="Rokitta S."/>
            <person name="Shiraiwa Y."/>
            <person name="Soanes D.M."/>
            <person name="van der Giezen M."/>
            <person name="Wahlund T.M."/>
            <person name="Williams B."/>
            <person name="Wilson W."/>
            <person name="Wolfe G."/>
            <person name="Wurch L.L."/>
        </authorList>
    </citation>
    <scope>NUCLEOTIDE SEQUENCE</scope>
</reference>
<dbReference type="PROSITE" id="PS00474">
    <property type="entry name" value="RIBOSOMAL_L3"/>
    <property type="match status" value="1"/>
</dbReference>
<dbReference type="NCBIfam" id="TIGR03625">
    <property type="entry name" value="L3_bact"/>
    <property type="match status" value="1"/>
</dbReference>
<evidence type="ECO:0000313" key="11">
    <source>
        <dbReference type="Proteomes" id="UP000013827"/>
    </source>
</evidence>
<dbReference type="EnsemblProtists" id="EOD06855">
    <property type="protein sequence ID" value="EOD06855"/>
    <property type="gene ID" value="EMIHUDRAFT_446442"/>
</dbReference>
<dbReference type="FunFam" id="2.40.30.10:FF:000004">
    <property type="entry name" value="50S ribosomal protein L3"/>
    <property type="match status" value="1"/>
</dbReference>
<dbReference type="InterPro" id="IPR000597">
    <property type="entry name" value="Ribosomal_uL3"/>
</dbReference>
<evidence type="ECO:0000256" key="1">
    <source>
        <dbReference type="ARBA" id="ARBA00004173"/>
    </source>
</evidence>
<evidence type="ECO:0000256" key="4">
    <source>
        <dbReference type="ARBA" id="ARBA00022980"/>
    </source>
</evidence>
<dbReference type="STRING" id="2903.R1CWV7"/>
<keyword evidence="6 8" id="KW-0687">Ribonucleoprotein</keyword>
<dbReference type="Gene3D" id="3.30.160.810">
    <property type="match status" value="1"/>
</dbReference>
<dbReference type="PANTHER" id="PTHR11229:SF8">
    <property type="entry name" value="LARGE RIBOSOMAL SUBUNIT PROTEIN UL3M"/>
    <property type="match status" value="1"/>
</dbReference>
<keyword evidence="5" id="KW-0496">Mitochondrion</keyword>
<evidence type="ECO:0000256" key="2">
    <source>
        <dbReference type="ARBA" id="ARBA00006540"/>
    </source>
</evidence>
<evidence type="ECO:0000313" key="10">
    <source>
        <dbReference type="EnsemblProtists" id="EOD06855"/>
    </source>
</evidence>
<dbReference type="PANTHER" id="PTHR11229">
    <property type="entry name" value="50S RIBOSOMAL PROTEIN L3"/>
    <property type="match status" value="1"/>
</dbReference>
<keyword evidence="11" id="KW-1185">Reference proteome</keyword>
<proteinExistence type="inferred from homology"/>
<comment type="subcellular location">
    <subcellularLocation>
        <location evidence="1">Mitochondrion</location>
    </subcellularLocation>
</comment>
<dbReference type="InterPro" id="IPR019926">
    <property type="entry name" value="Ribosomal_uL3_CS"/>
</dbReference>
<dbReference type="InterPro" id="IPR019927">
    <property type="entry name" value="Ribosomal_uL3_bac/org-type"/>
</dbReference>
<dbReference type="GO" id="GO:0003735">
    <property type="term" value="F:structural constituent of ribosome"/>
    <property type="evidence" value="ECO:0007669"/>
    <property type="project" value="InterPro"/>
</dbReference>
<dbReference type="RefSeq" id="XP_005759284.1">
    <property type="nucleotide sequence ID" value="XM_005759227.1"/>
</dbReference>
<evidence type="ECO:0000256" key="7">
    <source>
        <dbReference type="ARBA" id="ARBA00035209"/>
    </source>
</evidence>
<dbReference type="GeneID" id="17253003"/>
<dbReference type="SUPFAM" id="SSF50447">
    <property type="entry name" value="Translation proteins"/>
    <property type="match status" value="1"/>
</dbReference>
<dbReference type="PaxDb" id="2903-EOD06855"/>
<dbReference type="KEGG" id="ehx:EMIHUDRAFT_446442"/>
<name>A0A0D3I6H0_EMIH1</name>
<protein>
    <recommendedName>
        <fullName evidence="7">Large ribosomal subunit protein uL3m</fullName>
    </recommendedName>
</protein>
<sequence length="282" mass="30546">MASLRLLRRGFCTAPAGFAQPSRVWGKSSLRCGALGMKCGMTQAWQPDGKVVPLTIIEVQDVQVVQAKRVPTSEGEGLNLQLGSGWQKRKRLNRPDAGQFESRGLPLKRYLREFRVSEDAQLPVGTTICARHFVPGQFVDVQGTSKGKGFEGVMRRYGFAGQPRSHGHSLSHRSGGSLGGAAGSLYATRVMPGKKMPGRMGGKVRTAHSLLVYRVDAEHGLVYLKGTIPGGKGSLVRLKDATRKRMDTSGRGHHRLPPFPTWLPGDDETGGDVTEAPLARPL</sequence>
<evidence type="ECO:0000256" key="5">
    <source>
        <dbReference type="ARBA" id="ARBA00023128"/>
    </source>
</evidence>
<comment type="similarity">
    <text evidence="2 8">Belongs to the universal ribosomal protein uL3 family.</text>
</comment>
<evidence type="ECO:0000256" key="8">
    <source>
        <dbReference type="RuleBase" id="RU003905"/>
    </source>
</evidence>
<organism evidence="10 11">
    <name type="scientific">Emiliania huxleyi (strain CCMP1516)</name>
    <dbReference type="NCBI Taxonomy" id="280463"/>
    <lineage>
        <taxon>Eukaryota</taxon>
        <taxon>Haptista</taxon>
        <taxon>Haptophyta</taxon>
        <taxon>Prymnesiophyceae</taxon>
        <taxon>Isochrysidales</taxon>
        <taxon>Noelaerhabdaceae</taxon>
        <taxon>Emiliania</taxon>
    </lineage>
</organism>
<dbReference type="Proteomes" id="UP000013827">
    <property type="component" value="Unassembled WGS sequence"/>
</dbReference>
<dbReference type="eggNOG" id="KOG3141">
    <property type="taxonomic scope" value="Eukaryota"/>
</dbReference>
<dbReference type="InterPro" id="IPR009000">
    <property type="entry name" value="Transl_B-barrel_sf"/>
</dbReference>
<evidence type="ECO:0000256" key="6">
    <source>
        <dbReference type="ARBA" id="ARBA00023274"/>
    </source>
</evidence>
<evidence type="ECO:0000256" key="9">
    <source>
        <dbReference type="SAM" id="MobiDB-lite"/>
    </source>
</evidence>
<evidence type="ECO:0000256" key="3">
    <source>
        <dbReference type="ARBA" id="ARBA00022946"/>
    </source>
</evidence>
<accession>A0A0D3I6H0</accession>
<dbReference type="Pfam" id="PF00297">
    <property type="entry name" value="Ribosomal_L3"/>
    <property type="match status" value="1"/>
</dbReference>